<dbReference type="EC" id="2.3.2.27" evidence="4"/>
<comment type="catalytic activity">
    <reaction evidence="1">
        <text>S-ubiquitinyl-[E2 ubiquitin-conjugating enzyme]-L-cysteine + [acceptor protein]-L-lysine = [E2 ubiquitin-conjugating enzyme]-L-cysteine + N(6)-ubiquitinyl-[acceptor protein]-L-lysine.</text>
        <dbReference type="EC" id="2.3.2.27"/>
    </reaction>
</comment>
<dbReference type="InterPro" id="IPR019734">
    <property type="entry name" value="TPR_rpt"/>
</dbReference>
<keyword evidence="5" id="KW-0963">Cytoplasm</keyword>
<feature type="compositionally biased region" description="Basic and acidic residues" evidence="11">
    <location>
        <begin position="331"/>
        <end position="341"/>
    </location>
</feature>
<evidence type="ECO:0000256" key="5">
    <source>
        <dbReference type="ARBA" id="ARBA00022490"/>
    </source>
</evidence>
<dbReference type="PANTHER" id="PTHR17550:SF4">
    <property type="entry name" value="E3 UBIQUITIN-PROTEIN LIGASE TTC3"/>
    <property type="match status" value="1"/>
</dbReference>
<dbReference type="PROSITE" id="PS50089">
    <property type="entry name" value="ZF_RING_2"/>
    <property type="match status" value="1"/>
</dbReference>
<feature type="compositionally biased region" description="Polar residues" evidence="11">
    <location>
        <begin position="1514"/>
        <end position="1526"/>
    </location>
</feature>
<feature type="compositionally biased region" description="Basic and acidic residues" evidence="11">
    <location>
        <begin position="1"/>
        <end position="13"/>
    </location>
</feature>
<sequence>MAHRSNEEDKMPHLIECTSDESDGETLPKRASNISEGIDIWFKLARKVRQKHEDVAKIHMLSSFMFGEVYQDDLWLEWAEQCKIRSPNADDRVDELTDKQLEIIDQLIKAMDLLSKQLSNKSSLKEVMDCIQTCVSMKMSLDDMLTHMEKSKKFFSVASQLDLAEKRPSQMIVMLAALQYTDSIKKMVLEGKSLPDEYKQTCNADKHNMEELKKKGNDEFLNGNYKRAITQYTKAINQSHFNHVLYSNRAQAYLKSNEHRKALSDSKRSIVLEPTWTKGHHRYAQALFELGKKSEALAANKRGLDVCSKGDNKMVELLEQQRNTFSNGRISTEKKSNEPKFKFGSVSNGFPKSDESDSDVPELVSSDSDSMDRLTDDEMSPVKTKKEEKTKTQPKAWKSRSDKKTETDEAPPPLLTDSDSDDDHGRHNRKLPPRQEAELMKGIEERESKRQAEKKRLQAEKRCQQVDRLLLEQEKLKKKEAELKKRKQEEAKKRTKKVEEERLQKKREEEARRAAEKLRKLMTPDDIDREKFNNILWQGSEALIEKRYRNAIQYYQECLEKIEKRSVKFYKLEDDQYLVLLYSYGVANVDTGSQVEILEAISKFELILNQYKRIKFPLAYLGLGKAMIKQNRYTDALVPLNKGIFVVKDSASFGVYNWPGTLTFIDDTLPGKLKIAFECAMETCKHPPKPDAICRYSDCHGYYKVQIYFTDPDFKGFVRTLCYANCAVDFHPTCWRKVKSAGGEKLSDKDYLNLSCFTPDCPAAIYKIQVYEDTGDVKKTFEAPPLIPERKIIKPQKKLPPSSLKVIERRRERKETRKRLRAEQGKKSHSIIDVIDDLKDGANSEATNTENKENDKPNDIGFNEADTLLPPIVDSNYVTVLKKDEEEEDLFKGVKTKSKKKKKAKTPSAVSLTGYFSQGKGLEDLEEDNGGAVNVKYSELDSKNPFSVPVHLKQDIAKFESEYRPPTTAEVLQARNLDKLPSETINIQENLFSFFAGYLKEHGPVALDDIQLQRELDLFPAEALELIKSTGGLGRFLRQSLQFALMDDVVCLMTDAVHAKKIAEQRKQTLRQSQLGLDNFPEMGSISNASVNVARQASLGLENFPEIGSAPNAGASIAFTQQSVNSPRGIMPTKPIPRRDSTSSTSSSLNFPPFSEISSEHSSRSNSPGAPILPDGKQPLGNTSRNTPVRNPSPGLGPISKPPGIVSNPSIINNPLSATVSYLNNGRNTNNGFNPNVNFQINGSNQNNSHNINNGFNSNSVYDQSSDDKQKNGNTNVNNFPSVHSSLDWTSSDLVTEKKTNTVMTLGSIADTVVKTSNLGEVLNPLQTLPNAEMTKSFSKSADPKTKSNDKSPGLGSENFKTTDLNQPIGDIGKNITPPNVPGLIDPETLYSADPLDILGPDSKGKGLEMTYDTPSVNTSNNSNGSNKPTNADIDTVKAKSPSFGTSDEKDKEAVVEDLQRQIQMKLAENKATEVCDEKIKEPDHLGNERNNEGTPTVSEENATKPTDAKSEEITSNEIDNNMNSEIEQDKTIEKTLENDSDIETIHAWSKLPEVKYTLGTFEDEISQLKQSLIGGKPEMYARTSNLGVESCKEQKQAMSENWDTMSPKRLDEKIESPPGHENNKDTALQSRFTQQNFMEQSSYSLFGNAGSMNQSGFKMMDKYESIGSKLDSGFGDSQDSFKANLSPFGTRMNYKTPSIEGSENWDHESLSSLSSRNSSHSDIRSVSAIGVIGDKSSRLKASALAESDLGTQKVNLDLEEPAVQLDDDHEFAREQTELIMRNLSGHIAFNDPSVYKQVYNDILKDLKNPLSTKTKSEESKLNNPETIVKSLPGPECDKATQAAPIVCNKACNTLIYEPYKHEYLELLRDRENMAGHLQTTLDKYTQLQNATGMEIRMLKQSVDELQCTKEELERELKDTTKSLKDVTKKHKDDRKAFSDEVQAVRTEIKALKPQQLKLQNDIAARDQDISKLKVELRDAKGVHQAVMSQLQEEKLLECSRAEHAEVEVLQLKRNINIEMHDRSIKEADTRLSQLVSMLKKVQDSNQPVPPPWMKLLTDWKARADNLRSTKDNILAVFDEQIKLVKSGKNLGTLPELNIPPPQPPSEFMMRPPVPLTAMPARRMGPPLSMPLRPSGATPSGIQMPPGITLPSSASMPSMHGPPSGSVTPPPYISLPPGGVMAPPKSSFEKIMLRIQSMFPKYTRTEITKFIQDVRAARSGSLSGMSLDDIIQHTTERILQCQVTNQQGGAVKSPPPVFTMTRDPRMPDPPYPSQRSREATPTQEIFHEEEDPCIICHDEMTIQTSLLLRCGHRFHESCIKTWFKEQSTCPTCRV</sequence>
<comment type="caution">
    <text evidence="13">The sequence shown here is derived from an EMBL/GenBank/DDBJ whole genome shotgun (WGS) entry which is preliminary data.</text>
</comment>
<evidence type="ECO:0000256" key="11">
    <source>
        <dbReference type="SAM" id="MobiDB-lite"/>
    </source>
</evidence>
<dbReference type="InterPro" id="IPR043866">
    <property type="entry name" value="TTC3/DZIP3_dom"/>
</dbReference>
<evidence type="ECO:0000256" key="9">
    <source>
        <dbReference type="PROSITE-ProRule" id="PRU00175"/>
    </source>
</evidence>
<reference evidence="13" key="1">
    <citation type="submission" date="2022-03" db="EMBL/GenBank/DDBJ databases">
        <authorList>
            <person name="Martin C."/>
        </authorList>
    </citation>
    <scope>NUCLEOTIDE SEQUENCE</scope>
</reference>
<dbReference type="Proteomes" id="UP000749559">
    <property type="component" value="Unassembled WGS sequence"/>
</dbReference>
<feature type="compositionally biased region" description="Basic and acidic residues" evidence="11">
    <location>
        <begin position="433"/>
        <end position="459"/>
    </location>
</feature>
<keyword evidence="14" id="KW-1185">Reference proteome</keyword>
<keyword evidence="6" id="KW-0808">Transferase</keyword>
<dbReference type="SUPFAM" id="SSF48452">
    <property type="entry name" value="TPR-like"/>
    <property type="match status" value="2"/>
</dbReference>
<evidence type="ECO:0000313" key="13">
    <source>
        <dbReference type="EMBL" id="CAH1796261.1"/>
    </source>
</evidence>
<dbReference type="SUPFAM" id="SSF57850">
    <property type="entry name" value="RING/U-box"/>
    <property type="match status" value="1"/>
</dbReference>
<dbReference type="SMART" id="SM00184">
    <property type="entry name" value="RING"/>
    <property type="match status" value="1"/>
</dbReference>
<evidence type="ECO:0000256" key="10">
    <source>
        <dbReference type="SAM" id="Coils"/>
    </source>
</evidence>
<feature type="region of interest" description="Disordered" evidence="11">
    <location>
        <begin position="1"/>
        <end position="29"/>
    </location>
</feature>
<feature type="region of interest" description="Disordered" evidence="11">
    <location>
        <begin position="482"/>
        <end position="509"/>
    </location>
</feature>
<dbReference type="Gene3D" id="1.25.40.10">
    <property type="entry name" value="Tetratricopeptide repeat domain"/>
    <property type="match status" value="2"/>
</dbReference>
<dbReference type="Pfam" id="PF24812">
    <property type="entry name" value="WHD_TTC3"/>
    <property type="match status" value="1"/>
</dbReference>
<dbReference type="Pfam" id="PF24905">
    <property type="entry name" value="TTC3_9th"/>
    <property type="match status" value="1"/>
</dbReference>
<dbReference type="EMBL" id="CAIIXF020000010">
    <property type="protein sequence ID" value="CAH1796261.1"/>
    <property type="molecule type" value="Genomic_DNA"/>
</dbReference>
<dbReference type="InterPro" id="IPR056871">
    <property type="entry name" value="WH_TTC3"/>
</dbReference>
<dbReference type="InterPro" id="IPR001841">
    <property type="entry name" value="Znf_RING"/>
</dbReference>
<protein>
    <recommendedName>
        <fullName evidence="4">RING-type E3 ubiquitin transferase</fullName>
        <ecNumber evidence="4">2.3.2.27</ecNumber>
    </recommendedName>
</protein>
<feature type="region of interest" description="Disordered" evidence="11">
    <location>
        <begin position="1241"/>
        <end position="1287"/>
    </location>
</feature>
<feature type="region of interest" description="Disordered" evidence="11">
    <location>
        <begin position="842"/>
        <end position="864"/>
    </location>
</feature>
<dbReference type="Pfam" id="PF24525">
    <property type="entry name" value="TTC3"/>
    <property type="match status" value="1"/>
</dbReference>
<comment type="subcellular location">
    <subcellularLocation>
        <location evidence="2">Cytoplasm</location>
    </subcellularLocation>
</comment>
<evidence type="ECO:0000256" key="7">
    <source>
        <dbReference type="ARBA" id="ARBA00022771"/>
    </source>
</evidence>
<dbReference type="InterPro" id="IPR011990">
    <property type="entry name" value="TPR-like_helical_dom_sf"/>
</dbReference>
<dbReference type="OrthoDB" id="8062037at2759"/>
<dbReference type="GO" id="GO:0005737">
    <property type="term" value="C:cytoplasm"/>
    <property type="evidence" value="ECO:0007669"/>
    <property type="project" value="UniProtKB-SubCell"/>
</dbReference>
<keyword evidence="7 9" id="KW-0863">Zinc-finger</keyword>
<dbReference type="Pfam" id="PF13639">
    <property type="entry name" value="zf-RING_2"/>
    <property type="match status" value="1"/>
</dbReference>
<feature type="compositionally biased region" description="Low complexity" evidence="11">
    <location>
        <begin position="1414"/>
        <end position="1431"/>
    </location>
</feature>
<gene>
    <name evidence="13" type="ORF">OFUS_LOCUS20689</name>
</gene>
<evidence type="ECO:0000256" key="8">
    <source>
        <dbReference type="ARBA" id="ARBA00022833"/>
    </source>
</evidence>
<keyword evidence="10" id="KW-0175">Coiled coil</keyword>
<evidence type="ECO:0000256" key="2">
    <source>
        <dbReference type="ARBA" id="ARBA00004496"/>
    </source>
</evidence>
<evidence type="ECO:0000256" key="3">
    <source>
        <dbReference type="ARBA" id="ARBA00004906"/>
    </source>
</evidence>
<evidence type="ECO:0000256" key="1">
    <source>
        <dbReference type="ARBA" id="ARBA00000900"/>
    </source>
</evidence>
<feature type="region of interest" description="Disordered" evidence="11">
    <location>
        <begin position="1333"/>
        <end position="1453"/>
    </location>
</feature>
<dbReference type="CDD" id="cd16481">
    <property type="entry name" value="RING-H2_TTC3"/>
    <property type="match status" value="1"/>
</dbReference>
<organism evidence="13 14">
    <name type="scientific">Owenia fusiformis</name>
    <name type="common">Polychaete worm</name>
    <dbReference type="NCBI Taxonomy" id="6347"/>
    <lineage>
        <taxon>Eukaryota</taxon>
        <taxon>Metazoa</taxon>
        <taxon>Spiralia</taxon>
        <taxon>Lophotrochozoa</taxon>
        <taxon>Annelida</taxon>
        <taxon>Polychaeta</taxon>
        <taxon>Sedentaria</taxon>
        <taxon>Canalipalpata</taxon>
        <taxon>Sabellida</taxon>
        <taxon>Oweniida</taxon>
        <taxon>Oweniidae</taxon>
        <taxon>Owenia</taxon>
    </lineage>
</organism>
<dbReference type="Gene3D" id="3.30.40.10">
    <property type="entry name" value="Zinc/RING finger domain, C3HC4 (zinc finger)"/>
    <property type="match status" value="1"/>
</dbReference>
<comment type="pathway">
    <text evidence="3">Protein modification; protein ubiquitination.</text>
</comment>
<feature type="compositionally biased region" description="Low complexity" evidence="11">
    <location>
        <begin position="1241"/>
        <end position="1260"/>
    </location>
</feature>
<accession>A0A8S4PPV1</accession>
<dbReference type="SMART" id="SM00028">
    <property type="entry name" value="TPR"/>
    <property type="match status" value="4"/>
</dbReference>
<evidence type="ECO:0000256" key="4">
    <source>
        <dbReference type="ARBA" id="ARBA00012483"/>
    </source>
</evidence>
<feature type="region of interest" description="Disordered" evidence="11">
    <location>
        <begin position="1700"/>
        <end position="1719"/>
    </location>
</feature>
<feature type="non-terminal residue" evidence="13">
    <location>
        <position position="2334"/>
    </location>
</feature>
<dbReference type="GO" id="GO:0061630">
    <property type="term" value="F:ubiquitin protein ligase activity"/>
    <property type="evidence" value="ECO:0007669"/>
    <property type="project" value="UniProtKB-EC"/>
</dbReference>
<keyword evidence="8" id="KW-0862">Zinc</keyword>
<dbReference type="InterPro" id="IPR056870">
    <property type="entry name" value="TTC3/DZIP3/RBM44-like_helical"/>
</dbReference>
<evidence type="ECO:0000313" key="14">
    <source>
        <dbReference type="Proteomes" id="UP000749559"/>
    </source>
</evidence>
<dbReference type="PANTHER" id="PTHR17550">
    <property type="entry name" value="E3 UBIQUITIN-PROTEIN LIGASE TTC3"/>
    <property type="match status" value="1"/>
</dbReference>
<feature type="compositionally biased region" description="Polar residues" evidence="11">
    <location>
        <begin position="1272"/>
        <end position="1287"/>
    </location>
</feature>
<evidence type="ECO:0000256" key="6">
    <source>
        <dbReference type="ARBA" id="ARBA00022679"/>
    </source>
</evidence>
<feature type="region of interest" description="Disordered" evidence="11">
    <location>
        <begin position="1478"/>
        <end position="1526"/>
    </location>
</feature>
<feature type="compositionally biased region" description="Basic and acidic residues" evidence="11">
    <location>
        <begin position="1478"/>
        <end position="1492"/>
    </location>
</feature>
<name>A0A8S4PPV1_OWEFU</name>
<dbReference type="Pfam" id="PF19179">
    <property type="entry name" value="TTC3_DZIP3_dom"/>
    <property type="match status" value="1"/>
</dbReference>
<keyword evidence="7 9" id="KW-0479">Metal-binding</keyword>
<feature type="compositionally biased region" description="Polar residues" evidence="11">
    <location>
        <begin position="1180"/>
        <end position="1190"/>
    </location>
</feature>
<dbReference type="InterPro" id="IPR013083">
    <property type="entry name" value="Znf_RING/FYVE/PHD"/>
</dbReference>
<feature type="compositionally biased region" description="Polar residues" evidence="11">
    <location>
        <begin position="1493"/>
        <end position="1505"/>
    </location>
</feature>
<dbReference type="GO" id="GO:0008270">
    <property type="term" value="F:zinc ion binding"/>
    <property type="evidence" value="ECO:0007669"/>
    <property type="project" value="UniProtKB-KW"/>
</dbReference>
<feature type="domain" description="RING-type" evidence="12">
    <location>
        <begin position="2293"/>
        <end position="2333"/>
    </location>
</feature>
<dbReference type="InterPro" id="IPR056872">
    <property type="entry name" value="TTC3/DZIP3-like_helical"/>
</dbReference>
<feature type="region of interest" description="Disordered" evidence="11">
    <location>
        <begin position="1121"/>
        <end position="1204"/>
    </location>
</feature>
<feature type="region of interest" description="Disordered" evidence="11">
    <location>
        <begin position="326"/>
        <end position="459"/>
    </location>
</feature>
<feature type="region of interest" description="Disordered" evidence="11">
    <location>
        <begin position="2245"/>
        <end position="2282"/>
    </location>
</feature>
<feature type="coiled-coil region" evidence="10">
    <location>
        <begin position="1896"/>
        <end position="1930"/>
    </location>
</feature>
<evidence type="ECO:0000259" key="12">
    <source>
        <dbReference type="PROSITE" id="PS50089"/>
    </source>
</evidence>
<proteinExistence type="predicted"/>